<dbReference type="GO" id="GO:0046872">
    <property type="term" value="F:metal ion binding"/>
    <property type="evidence" value="ECO:0007669"/>
    <property type="project" value="InterPro"/>
</dbReference>
<dbReference type="PANTHER" id="PTHR33677:SF5">
    <property type="entry name" value="TRANSCRIPTIONAL REPRESSOR FRMR"/>
    <property type="match status" value="1"/>
</dbReference>
<comment type="caution">
    <text evidence="2">The sequence shown here is derived from an EMBL/GenBank/DDBJ whole genome shotgun (WGS) entry which is preliminary data.</text>
</comment>
<dbReference type="OrthoDB" id="337058at2"/>
<keyword evidence="3" id="KW-1185">Reference proteome</keyword>
<dbReference type="RefSeq" id="WP_135624708.1">
    <property type="nucleotide sequence ID" value="NZ_RQGD01000039.1"/>
</dbReference>
<evidence type="ECO:0000256" key="1">
    <source>
        <dbReference type="ARBA" id="ARBA00005260"/>
    </source>
</evidence>
<dbReference type="Proteomes" id="UP000297693">
    <property type="component" value="Unassembled WGS sequence"/>
</dbReference>
<dbReference type="GO" id="GO:0003677">
    <property type="term" value="F:DNA binding"/>
    <property type="evidence" value="ECO:0007669"/>
    <property type="project" value="InterPro"/>
</dbReference>
<proteinExistence type="inferred from homology"/>
<dbReference type="EMBL" id="RQGD01000039">
    <property type="protein sequence ID" value="TGL57080.1"/>
    <property type="molecule type" value="Genomic_DNA"/>
</dbReference>
<gene>
    <name evidence="2" type="ORF">EHQ58_14905</name>
</gene>
<dbReference type="InterPro" id="IPR038390">
    <property type="entry name" value="Metal_Tscrpt_repr_sf"/>
</dbReference>
<dbReference type="InterPro" id="IPR003735">
    <property type="entry name" value="Metal_Tscrpt_repr"/>
</dbReference>
<name>A0A4R9JVS9_9LEPT</name>
<comment type="similarity">
    <text evidence="1">Belongs to the FrmR/RcnR family.</text>
</comment>
<accession>A0A4R9JVS9</accession>
<protein>
    <submittedName>
        <fullName evidence="2">Metal-sensitive transcriptional repressor</fullName>
    </submittedName>
</protein>
<sequence length="88" mass="10201">MVSQEEKTKLIHRINRIQGQLEAIKKTILEDEKDCEKAILLLKASHQAMKKFGEAYIQEYMDSCFKERKNTNSIELDVKKAIKAAFSL</sequence>
<dbReference type="AlphaFoldDB" id="A0A4R9JVS9"/>
<dbReference type="Gene3D" id="1.20.58.1000">
    <property type="entry name" value="Metal-sensitive repressor, helix protomer"/>
    <property type="match status" value="1"/>
</dbReference>
<dbReference type="PANTHER" id="PTHR33677">
    <property type="entry name" value="TRANSCRIPTIONAL REPRESSOR FRMR-RELATED"/>
    <property type="match status" value="1"/>
</dbReference>
<dbReference type="Pfam" id="PF02583">
    <property type="entry name" value="Trns_repr_metal"/>
    <property type="match status" value="1"/>
</dbReference>
<dbReference type="GO" id="GO:0045892">
    <property type="term" value="P:negative regulation of DNA-templated transcription"/>
    <property type="evidence" value="ECO:0007669"/>
    <property type="project" value="UniProtKB-ARBA"/>
</dbReference>
<evidence type="ECO:0000313" key="3">
    <source>
        <dbReference type="Proteomes" id="UP000297693"/>
    </source>
</evidence>
<evidence type="ECO:0000313" key="2">
    <source>
        <dbReference type="EMBL" id="TGL57080.1"/>
    </source>
</evidence>
<organism evidence="2 3">
    <name type="scientific">Leptospira ognonensis</name>
    <dbReference type="NCBI Taxonomy" id="2484945"/>
    <lineage>
        <taxon>Bacteria</taxon>
        <taxon>Pseudomonadati</taxon>
        <taxon>Spirochaetota</taxon>
        <taxon>Spirochaetia</taxon>
        <taxon>Leptospirales</taxon>
        <taxon>Leptospiraceae</taxon>
        <taxon>Leptospira</taxon>
    </lineage>
</organism>
<reference evidence="2" key="1">
    <citation type="journal article" date="2019" name="PLoS Negl. Trop. Dis.">
        <title>Revisiting the worldwide diversity of Leptospira species in the environment.</title>
        <authorList>
            <person name="Vincent A.T."/>
            <person name="Schiettekatte O."/>
            <person name="Bourhy P."/>
            <person name="Veyrier F.J."/>
            <person name="Picardeau M."/>
        </authorList>
    </citation>
    <scope>NUCLEOTIDE SEQUENCE [LARGE SCALE GENOMIC DNA]</scope>
    <source>
        <strain evidence="2">201702476</strain>
    </source>
</reference>